<name>A0A367ZRR7_9BACT</name>
<accession>A0A367ZRR7</accession>
<dbReference type="Pfam" id="PF17131">
    <property type="entry name" value="LolA_like"/>
    <property type="match status" value="1"/>
</dbReference>
<evidence type="ECO:0000313" key="3">
    <source>
        <dbReference type="EMBL" id="RCK80813.1"/>
    </source>
</evidence>
<dbReference type="AlphaFoldDB" id="A0A367ZRR7"/>
<evidence type="ECO:0000259" key="2">
    <source>
        <dbReference type="Pfam" id="PF17131"/>
    </source>
</evidence>
<dbReference type="Proteomes" id="UP000252355">
    <property type="component" value="Unassembled WGS sequence"/>
</dbReference>
<sequence length="264" mass="30386">MTKQPRSLKILSAVLTLLTMTIMAAGRLDAMTADEVLQGVENRYIGKTSKSESTMKLVAPDGNTRTRKLVIYRRKTDNDNKDNFIHFLSPADIKDTTYLVNERNRQKEKWIYLSAFKNIRKIVATDYNVAFVSSDFTYEDMDDIHASDYICSDLKEETLDGEAVWSIDCKKKDANTDYSHTVLKVSKDKMVILKALMYDKKDPAKQVKEMTATQLEKIQDIWTPKVVTMKDLRKKTSTILEVNKIEYDLPLPDDTFSQRNMKKG</sequence>
<evidence type="ECO:0000313" key="4">
    <source>
        <dbReference type="Proteomes" id="UP000252355"/>
    </source>
</evidence>
<evidence type="ECO:0000256" key="1">
    <source>
        <dbReference type="SAM" id="SignalP"/>
    </source>
</evidence>
<protein>
    <submittedName>
        <fullName evidence="3">Outer membrane lipoprotein-sorting protein</fullName>
    </submittedName>
</protein>
<comment type="caution">
    <text evidence="3">The sequence shown here is derived from an EMBL/GenBank/DDBJ whole genome shotgun (WGS) entry which is preliminary data.</text>
</comment>
<feature type="domain" description="Uncharacterized protein TP-0789" evidence="2">
    <location>
        <begin position="80"/>
        <end position="263"/>
    </location>
</feature>
<dbReference type="Gene3D" id="2.50.20.10">
    <property type="entry name" value="Lipoprotein localisation LolA/LolB/LppX"/>
    <property type="match status" value="1"/>
</dbReference>
<reference evidence="3 4" key="1">
    <citation type="submission" date="2018-05" db="EMBL/GenBank/DDBJ databases">
        <title>A metagenomic window into the 2 km-deep terrestrial subsurface aquifer revealed taxonomically and functionally diverse microbial community comprising novel uncultured bacterial lineages.</title>
        <authorList>
            <person name="Kadnikov V.V."/>
            <person name="Mardanov A.V."/>
            <person name="Beletsky A.V."/>
            <person name="Banks D."/>
            <person name="Pimenov N.V."/>
            <person name="Frank Y.A."/>
            <person name="Karnachuk O.V."/>
            <person name="Ravin N.V."/>
        </authorList>
    </citation>
    <scope>NUCLEOTIDE SEQUENCE [LARGE SCALE GENOMIC DNA]</scope>
    <source>
        <strain evidence="3">BY5</strain>
    </source>
</reference>
<feature type="signal peptide" evidence="1">
    <location>
        <begin position="1"/>
        <end position="24"/>
    </location>
</feature>
<organism evidence="3 4">
    <name type="scientific">Candidatus Ozemobacter sibiricus</name>
    <dbReference type="NCBI Taxonomy" id="2268124"/>
    <lineage>
        <taxon>Bacteria</taxon>
        <taxon>Candidatus Ozemobacteria</taxon>
        <taxon>Candidatus Ozemobacterales</taxon>
        <taxon>Candidatus Ozemobacteraceae</taxon>
        <taxon>Candidatus Ozemobacter</taxon>
    </lineage>
</organism>
<dbReference type="InterPro" id="IPR033399">
    <property type="entry name" value="TP_0789-like"/>
</dbReference>
<dbReference type="CDD" id="cd16329">
    <property type="entry name" value="LolA_like"/>
    <property type="match status" value="1"/>
</dbReference>
<feature type="chain" id="PRO_5016859073" evidence="1">
    <location>
        <begin position="25"/>
        <end position="264"/>
    </location>
</feature>
<keyword evidence="1" id="KW-0732">Signal</keyword>
<gene>
    <name evidence="3" type="ORF">OZSIB_2701</name>
</gene>
<keyword evidence="3" id="KW-0449">Lipoprotein</keyword>
<dbReference type="EMBL" id="QOQW01000004">
    <property type="protein sequence ID" value="RCK80813.1"/>
    <property type="molecule type" value="Genomic_DNA"/>
</dbReference>
<proteinExistence type="predicted"/>